<evidence type="ECO:0000313" key="25">
    <source>
        <dbReference type="Proteomes" id="UP001447516"/>
    </source>
</evidence>
<keyword evidence="17" id="KW-0411">Iron-sulfur</keyword>
<evidence type="ECO:0000256" key="21">
    <source>
        <dbReference type="SAM" id="MobiDB-lite"/>
    </source>
</evidence>
<feature type="domain" description="Histidine kinase" evidence="23">
    <location>
        <begin position="678"/>
        <end position="761"/>
    </location>
</feature>
<feature type="transmembrane region" description="Helical" evidence="22">
    <location>
        <begin position="319"/>
        <end position="336"/>
    </location>
</feature>
<keyword evidence="12" id="KW-0479">Metal-binding</keyword>
<name>A0ABV0AMF5_9ACTN</name>
<evidence type="ECO:0000256" key="18">
    <source>
        <dbReference type="ARBA" id="ARBA00023136"/>
    </source>
</evidence>
<evidence type="ECO:0000256" key="3">
    <source>
        <dbReference type="ARBA" id="ARBA00004496"/>
    </source>
</evidence>
<feature type="transmembrane region" description="Helical" evidence="22">
    <location>
        <begin position="173"/>
        <end position="197"/>
    </location>
</feature>
<dbReference type="SMART" id="SM00387">
    <property type="entry name" value="HATPase_c"/>
    <property type="match status" value="1"/>
</dbReference>
<comment type="catalytic activity">
    <reaction evidence="1">
        <text>ATP + protein L-histidine = ADP + protein N-phospho-L-histidine.</text>
        <dbReference type="EC" id="2.7.13.3"/>
    </reaction>
</comment>
<feature type="compositionally biased region" description="Low complexity" evidence="21">
    <location>
        <begin position="44"/>
        <end position="54"/>
    </location>
</feature>
<dbReference type="CDD" id="cd16917">
    <property type="entry name" value="HATPase_UhpB-NarQ-NarX-like"/>
    <property type="match status" value="1"/>
</dbReference>
<evidence type="ECO:0000256" key="2">
    <source>
        <dbReference type="ARBA" id="ARBA00001966"/>
    </source>
</evidence>
<dbReference type="InterPro" id="IPR050482">
    <property type="entry name" value="Sensor_HK_TwoCompSys"/>
</dbReference>
<dbReference type="GO" id="GO:0005524">
    <property type="term" value="F:ATP binding"/>
    <property type="evidence" value="ECO:0007669"/>
    <property type="project" value="UniProtKB-KW"/>
</dbReference>
<evidence type="ECO:0000256" key="20">
    <source>
        <dbReference type="ARBA" id="ARBA00030800"/>
    </source>
</evidence>
<dbReference type="EMBL" id="JBDJAW010000007">
    <property type="protein sequence ID" value="MEN3535758.1"/>
    <property type="molecule type" value="Genomic_DNA"/>
</dbReference>
<dbReference type="PROSITE" id="PS50109">
    <property type="entry name" value="HIS_KIN"/>
    <property type="match status" value="1"/>
</dbReference>
<evidence type="ECO:0000256" key="11">
    <source>
        <dbReference type="ARBA" id="ARBA00022692"/>
    </source>
</evidence>
<dbReference type="Pfam" id="PF07730">
    <property type="entry name" value="HisKA_3"/>
    <property type="match status" value="1"/>
</dbReference>
<feature type="transmembrane region" description="Helical" evidence="22">
    <location>
        <begin position="342"/>
        <end position="362"/>
    </location>
</feature>
<keyword evidence="8" id="KW-0004">4Fe-4S</keyword>
<feature type="transmembrane region" description="Helical" evidence="22">
    <location>
        <begin position="115"/>
        <end position="135"/>
    </location>
</feature>
<evidence type="ECO:0000256" key="19">
    <source>
        <dbReference type="ARBA" id="ARBA00024827"/>
    </source>
</evidence>
<dbReference type="Gene3D" id="3.30.565.10">
    <property type="entry name" value="Histidine kinase-like ATPase, C-terminal domain"/>
    <property type="match status" value="1"/>
</dbReference>
<evidence type="ECO:0000256" key="14">
    <source>
        <dbReference type="ARBA" id="ARBA00022989"/>
    </source>
</evidence>
<keyword evidence="24" id="KW-0547">Nucleotide-binding</keyword>
<feature type="transmembrane region" description="Helical" evidence="22">
    <location>
        <begin position="209"/>
        <end position="230"/>
    </location>
</feature>
<dbReference type="PRINTS" id="PR00344">
    <property type="entry name" value="BCTRLSENSOR"/>
</dbReference>
<feature type="transmembrane region" description="Helical" evidence="22">
    <location>
        <begin position="242"/>
        <end position="263"/>
    </location>
</feature>
<dbReference type="Pfam" id="PF02518">
    <property type="entry name" value="HATPase_c"/>
    <property type="match status" value="1"/>
</dbReference>
<keyword evidence="9" id="KW-0963">Cytoplasm</keyword>
<evidence type="ECO:0000256" key="13">
    <source>
        <dbReference type="ARBA" id="ARBA00022777"/>
    </source>
</evidence>
<sequence length="767" mass="80421">MPVQNPKEPPSVARPLLDTAEPRRGPSEEAAPGSPRAVTRPRDGVAPGRGPEAGAEGGVAPGRGPEAGAEGGVAPGRGPEAGAEGGVAHPRAVDRLRRLRALDWPGRVRTLGPTVAVAIAGVAICLELADIWVTAQLPDSPSTPLPFAPEDIAGTTFPIFGALLVISRPRLLLGWLLCLGGLGSAANILAANLAALLVQDGGHPLVHPLWVFADGVWNLTTYALGVLLPLLYPTGRILSKRWCVPGGVTATALALDWLCSLIAPSSVRTGYNALEVAAFAPYYQGTRQVLHTVVAVGMALAFSSLVVRFNRADGIERRQILWPLVAIAGVVVPWVIGPPVWWTASLTLPLVPAAIAVAVLRYRLYGIDTLISRTLVGAGLVGVVAAVYVLVGAGSSLILSGVDRFAGLAAALFAGAFFHPIRNVLQRLVDRALYGTGGDPLALAAGLRRRLQHADPAHALLAALEVLREGLSVTGITVEVDGNVTTCGRPGPAAREMPLVWHGEPVGRLLIGPPGGRRFPAAHDERVIAVLAPYVADAAHTVSLTTALQRSRERILTAREEERRRLRRDLHDGLGQTLASMAMAINMARHTLERSPDTADALLRDLREGMNGVTADVRQLVYGLRPPALDDLGLAGAVRALAEEARPGLAAGEESVAEVEVTGDMTGLPAAVEVAAYRIVQEALTNVRKHARARRVRVVLHRNGELRVTVADDGVGLPPGRRSGVGMSSMTERAAELGGTCAVTSEPGRGTTVTARLPAVPALPDLR</sequence>
<feature type="transmembrane region" description="Helical" evidence="22">
    <location>
        <begin position="289"/>
        <end position="307"/>
    </location>
</feature>
<evidence type="ECO:0000256" key="10">
    <source>
        <dbReference type="ARBA" id="ARBA00022679"/>
    </source>
</evidence>
<dbReference type="Gene3D" id="1.20.5.1930">
    <property type="match status" value="1"/>
</dbReference>
<gene>
    <name evidence="24" type="ORF">AAH991_11640</name>
</gene>
<comment type="caution">
    <text evidence="24">The sequence shown here is derived from an EMBL/GenBank/DDBJ whole genome shotgun (WGS) entry which is preliminary data.</text>
</comment>
<evidence type="ECO:0000256" key="1">
    <source>
        <dbReference type="ARBA" id="ARBA00000085"/>
    </source>
</evidence>
<protein>
    <recommendedName>
        <fullName evidence="6">Oxygen sensor histidine kinase NreB</fullName>
        <ecNumber evidence="5">2.7.13.3</ecNumber>
    </recommendedName>
    <alternativeName>
        <fullName evidence="20">Nitrogen regulation protein B</fullName>
    </alternativeName>
</protein>
<dbReference type="InterPro" id="IPR036890">
    <property type="entry name" value="HATPase_C_sf"/>
</dbReference>
<keyword evidence="10" id="KW-0808">Transferase</keyword>
<keyword evidence="15" id="KW-0408">Iron</keyword>
<evidence type="ECO:0000256" key="6">
    <source>
        <dbReference type="ARBA" id="ARBA00017322"/>
    </source>
</evidence>
<keyword evidence="11 22" id="KW-0812">Transmembrane</keyword>
<evidence type="ECO:0000256" key="7">
    <source>
        <dbReference type="ARBA" id="ARBA00022475"/>
    </source>
</evidence>
<comment type="subcellular location">
    <subcellularLocation>
        <location evidence="4">Cell membrane</location>
        <topology evidence="4">Multi-pass membrane protein</topology>
    </subcellularLocation>
    <subcellularLocation>
        <location evidence="3">Cytoplasm</location>
    </subcellularLocation>
</comment>
<evidence type="ECO:0000259" key="23">
    <source>
        <dbReference type="PROSITE" id="PS50109"/>
    </source>
</evidence>
<dbReference type="RefSeq" id="WP_346225778.1">
    <property type="nucleotide sequence ID" value="NZ_JBDJAW010000007.1"/>
</dbReference>
<dbReference type="SUPFAM" id="SSF55874">
    <property type="entry name" value="ATPase domain of HSP90 chaperone/DNA topoisomerase II/histidine kinase"/>
    <property type="match status" value="1"/>
</dbReference>
<feature type="compositionally biased region" description="Low complexity" evidence="21">
    <location>
        <begin position="76"/>
        <end position="88"/>
    </location>
</feature>
<evidence type="ECO:0000256" key="12">
    <source>
        <dbReference type="ARBA" id="ARBA00022723"/>
    </source>
</evidence>
<reference evidence="24 25" key="1">
    <citation type="submission" date="2024-05" db="EMBL/GenBank/DDBJ databases">
        <title>Microbispora sp.ZYX-F-249.</title>
        <authorList>
            <person name="Xie H."/>
        </authorList>
    </citation>
    <scope>NUCLEOTIDE SEQUENCE [LARGE SCALE GENOMIC DNA]</scope>
    <source>
        <strain evidence="24 25">ZYX-F-249</strain>
    </source>
</reference>
<evidence type="ECO:0000313" key="24">
    <source>
        <dbReference type="EMBL" id="MEN3535758.1"/>
    </source>
</evidence>
<dbReference type="InterPro" id="IPR004358">
    <property type="entry name" value="Sig_transdc_His_kin-like_C"/>
</dbReference>
<evidence type="ECO:0000256" key="15">
    <source>
        <dbReference type="ARBA" id="ARBA00023004"/>
    </source>
</evidence>
<organism evidence="24 25">
    <name type="scientific">Microbispora maris</name>
    <dbReference type="NCBI Taxonomy" id="3144104"/>
    <lineage>
        <taxon>Bacteria</taxon>
        <taxon>Bacillati</taxon>
        <taxon>Actinomycetota</taxon>
        <taxon>Actinomycetes</taxon>
        <taxon>Streptosporangiales</taxon>
        <taxon>Streptosporangiaceae</taxon>
        <taxon>Microbispora</taxon>
    </lineage>
</organism>
<keyword evidence="25" id="KW-1185">Reference proteome</keyword>
<keyword evidence="16" id="KW-0902">Two-component regulatory system</keyword>
<dbReference type="EC" id="2.7.13.3" evidence="5"/>
<proteinExistence type="predicted"/>
<comment type="function">
    <text evidence="19">Member of the two-component regulatory system NreB/NreC involved in the control of dissimilatory nitrate/nitrite reduction in response to oxygen. NreB functions as a direct oxygen sensor histidine kinase which is autophosphorylated, in the absence of oxygen, probably at the conserved histidine residue, and transfers its phosphate group probably to a conserved aspartate residue of NreC. NreB/NreC activates the expression of the nitrate (narGHJI) and nitrite (nir) reductase operons, as well as the putative nitrate transporter gene narT.</text>
</comment>
<keyword evidence="18 22" id="KW-0472">Membrane</keyword>
<keyword evidence="7" id="KW-1003">Cell membrane</keyword>
<dbReference type="PANTHER" id="PTHR24421">
    <property type="entry name" value="NITRATE/NITRITE SENSOR PROTEIN NARX-RELATED"/>
    <property type="match status" value="1"/>
</dbReference>
<evidence type="ECO:0000256" key="4">
    <source>
        <dbReference type="ARBA" id="ARBA00004651"/>
    </source>
</evidence>
<dbReference type="Proteomes" id="UP001447516">
    <property type="component" value="Unassembled WGS sequence"/>
</dbReference>
<keyword evidence="13" id="KW-0418">Kinase</keyword>
<evidence type="ECO:0000256" key="22">
    <source>
        <dbReference type="SAM" id="Phobius"/>
    </source>
</evidence>
<feature type="transmembrane region" description="Helical" evidence="22">
    <location>
        <begin position="374"/>
        <end position="399"/>
    </location>
</feature>
<feature type="transmembrane region" description="Helical" evidence="22">
    <location>
        <begin position="147"/>
        <end position="166"/>
    </location>
</feature>
<dbReference type="PANTHER" id="PTHR24421:SF37">
    <property type="entry name" value="SENSOR HISTIDINE KINASE NARS"/>
    <property type="match status" value="1"/>
</dbReference>
<accession>A0ABV0AMF5</accession>
<comment type="cofactor">
    <cofactor evidence="2">
        <name>[4Fe-4S] cluster</name>
        <dbReference type="ChEBI" id="CHEBI:49883"/>
    </cofactor>
</comment>
<evidence type="ECO:0000256" key="17">
    <source>
        <dbReference type="ARBA" id="ARBA00023014"/>
    </source>
</evidence>
<dbReference type="InterPro" id="IPR005467">
    <property type="entry name" value="His_kinase_dom"/>
</dbReference>
<evidence type="ECO:0000256" key="16">
    <source>
        <dbReference type="ARBA" id="ARBA00023012"/>
    </source>
</evidence>
<dbReference type="InterPro" id="IPR011712">
    <property type="entry name" value="Sig_transdc_His_kin_sub3_dim/P"/>
</dbReference>
<keyword evidence="24" id="KW-0067">ATP-binding</keyword>
<evidence type="ECO:0000256" key="8">
    <source>
        <dbReference type="ARBA" id="ARBA00022485"/>
    </source>
</evidence>
<dbReference type="InterPro" id="IPR003594">
    <property type="entry name" value="HATPase_dom"/>
</dbReference>
<evidence type="ECO:0000256" key="9">
    <source>
        <dbReference type="ARBA" id="ARBA00022490"/>
    </source>
</evidence>
<evidence type="ECO:0000256" key="5">
    <source>
        <dbReference type="ARBA" id="ARBA00012438"/>
    </source>
</evidence>
<feature type="region of interest" description="Disordered" evidence="21">
    <location>
        <begin position="1"/>
        <end position="89"/>
    </location>
</feature>
<keyword evidence="14 22" id="KW-1133">Transmembrane helix</keyword>